<dbReference type="PANTHER" id="PTHR47481">
    <property type="match status" value="1"/>
</dbReference>
<sequence>MGAAAAAEAAAASAATRASLPLPLRPPASLHSVWAGPGWGALDLGAGWGPFGSVYTAGPSSPLAFVAIGDPPATDPALTAPLSVSRDSGRDGGLSTSFYEPSAGAALAAALCAAKAEAAAAQERARAAAIALERERAGADALARRVAEAERYLYGAPELPLPQESAAGGASSTHQARPPPRCTRPDPADPVVAQLHLQTAGVQNIRALVPVVLDPGSSSFSRWRDLVLLTLRRYALDDHVLLDTSAADRDPAWQRLDSIVLSWIFGTLSLDLQDIVRAPEGTARQTWQALEGQFLGNAEARALQLDAAFRTFEQGDLSVGEYCRRMKGMADALCDLGWPVEDRFLVLNIVRGLNDSYGHLKTWISKQKPFPSFLQIRDDLVLDEITRGFSKGSSSTVLIAATPAAPTSSSAPLAAPPAPATPPAHSLLGAPPPGPSGGGGGRGGRRRRSGRGGASRGSTSMPAPTPAAAGGAPWPSFSNPWSGRITMWPFQAPGGS</sequence>
<evidence type="ECO:0008006" key="4">
    <source>
        <dbReference type="Google" id="ProtNLM"/>
    </source>
</evidence>
<name>A0AAQ3PLX1_PASNO</name>
<feature type="region of interest" description="Disordered" evidence="1">
    <location>
        <begin position="163"/>
        <end position="186"/>
    </location>
</feature>
<evidence type="ECO:0000313" key="2">
    <source>
        <dbReference type="EMBL" id="WVZ52586.1"/>
    </source>
</evidence>
<dbReference type="Proteomes" id="UP001341281">
    <property type="component" value="Chromosome 01"/>
</dbReference>
<dbReference type="Pfam" id="PF14223">
    <property type="entry name" value="Retrotran_gag_2"/>
    <property type="match status" value="1"/>
</dbReference>
<keyword evidence="3" id="KW-1185">Reference proteome</keyword>
<dbReference type="EMBL" id="CP144745">
    <property type="protein sequence ID" value="WVZ52586.1"/>
    <property type="molecule type" value="Genomic_DNA"/>
</dbReference>
<organism evidence="2 3">
    <name type="scientific">Paspalum notatum var. saurae</name>
    <dbReference type="NCBI Taxonomy" id="547442"/>
    <lineage>
        <taxon>Eukaryota</taxon>
        <taxon>Viridiplantae</taxon>
        <taxon>Streptophyta</taxon>
        <taxon>Embryophyta</taxon>
        <taxon>Tracheophyta</taxon>
        <taxon>Spermatophyta</taxon>
        <taxon>Magnoliopsida</taxon>
        <taxon>Liliopsida</taxon>
        <taxon>Poales</taxon>
        <taxon>Poaceae</taxon>
        <taxon>PACMAD clade</taxon>
        <taxon>Panicoideae</taxon>
        <taxon>Andropogonodae</taxon>
        <taxon>Paspaleae</taxon>
        <taxon>Paspalinae</taxon>
        <taxon>Paspalum</taxon>
    </lineage>
</organism>
<feature type="compositionally biased region" description="Low complexity" evidence="1">
    <location>
        <begin position="466"/>
        <end position="475"/>
    </location>
</feature>
<evidence type="ECO:0000256" key="1">
    <source>
        <dbReference type="SAM" id="MobiDB-lite"/>
    </source>
</evidence>
<protein>
    <recommendedName>
        <fullName evidence="4">Retrotransposon gag domain-containing protein</fullName>
    </recommendedName>
</protein>
<feature type="region of interest" description="Disordered" evidence="1">
    <location>
        <begin position="406"/>
        <end position="496"/>
    </location>
</feature>
<proteinExistence type="predicted"/>
<accession>A0AAQ3PLX1</accession>
<dbReference type="AlphaFoldDB" id="A0AAQ3PLX1"/>
<gene>
    <name evidence="2" type="ORF">U9M48_003634</name>
</gene>
<dbReference type="PANTHER" id="PTHR47481:SF10">
    <property type="entry name" value="COPIA-LIKE POLYPROTEIN_RETROTRANSPOSON"/>
    <property type="match status" value="1"/>
</dbReference>
<evidence type="ECO:0000313" key="3">
    <source>
        <dbReference type="Proteomes" id="UP001341281"/>
    </source>
</evidence>
<reference evidence="2 3" key="1">
    <citation type="submission" date="2024-02" db="EMBL/GenBank/DDBJ databases">
        <title>High-quality chromosome-scale genome assembly of Pensacola bahiagrass (Paspalum notatum Flugge var. saurae).</title>
        <authorList>
            <person name="Vega J.M."/>
            <person name="Podio M."/>
            <person name="Orjuela J."/>
            <person name="Siena L.A."/>
            <person name="Pessino S.C."/>
            <person name="Combes M.C."/>
            <person name="Mariac C."/>
            <person name="Albertini E."/>
            <person name="Pupilli F."/>
            <person name="Ortiz J.P.A."/>
            <person name="Leblanc O."/>
        </authorList>
    </citation>
    <scope>NUCLEOTIDE SEQUENCE [LARGE SCALE GENOMIC DNA]</scope>
    <source>
        <strain evidence="2">R1</strain>
        <tissue evidence="2">Leaf</tissue>
    </source>
</reference>